<dbReference type="Pfam" id="PF00226">
    <property type="entry name" value="DnaJ"/>
    <property type="match status" value="1"/>
</dbReference>
<dbReference type="PRINTS" id="PR00625">
    <property type="entry name" value="JDOMAIN"/>
</dbReference>
<evidence type="ECO:0000256" key="4">
    <source>
        <dbReference type="ARBA" id="ARBA00023186"/>
    </source>
</evidence>
<dbReference type="CDD" id="cd00590">
    <property type="entry name" value="RRM_SF"/>
    <property type="match status" value="1"/>
</dbReference>
<dbReference type="Gene3D" id="3.30.70.330">
    <property type="match status" value="1"/>
</dbReference>
<dbReference type="Pfam" id="PF00076">
    <property type="entry name" value="RRM_1"/>
    <property type="match status" value="1"/>
</dbReference>
<sequence>MSTTNVEEIVSGTTDIYAFLEVSPDATETEIKRQYRRKALEYHPDKNPSEEAAIKFNLLSQIYEILTSDLRKEYDRIRNIRLHKAQEASKLTEETRRFKEELERAEREHRFNTTGVFDASSKDYIQRNLFEKNLERLKEDGLKRRRKQEQELLNSENEKSNMESTKDDAKYVSFRDINIDGVKQISLMNSQIQQKQTKCIVKWKHKPELKGLITEEVLAEIMSIFGPIVESKIYPTKKNARYDTALISFQTLEGASNATNHNYKQSATLWDGTSVRKLSSLLRDCQYLKESMEEVVTPEGHLDTDKVYKLLKNTDNIYPKTLINNVLHSESNCYLEKTLKNVVYNDIRGGQ</sequence>
<feature type="compositionally biased region" description="Basic and acidic residues" evidence="6">
    <location>
        <begin position="156"/>
        <end position="167"/>
    </location>
</feature>
<keyword evidence="9" id="KW-1185">Reference proteome</keyword>
<dbReference type="InterPro" id="IPR012677">
    <property type="entry name" value="Nucleotide-bd_a/b_plait_sf"/>
</dbReference>
<dbReference type="InterPro" id="IPR036869">
    <property type="entry name" value="J_dom_sf"/>
</dbReference>
<evidence type="ECO:0000259" key="7">
    <source>
        <dbReference type="PROSITE" id="PS50076"/>
    </source>
</evidence>
<dbReference type="InterPro" id="IPR052094">
    <property type="entry name" value="Pre-mRNA-splicing_ERAD"/>
</dbReference>
<dbReference type="InterPro" id="IPR001623">
    <property type="entry name" value="DnaJ_domain"/>
</dbReference>
<dbReference type="SUPFAM" id="SSF46565">
    <property type="entry name" value="Chaperone J-domain"/>
    <property type="match status" value="1"/>
</dbReference>
<evidence type="ECO:0000313" key="8">
    <source>
        <dbReference type="EMBL" id="CAK7906483.1"/>
    </source>
</evidence>
<dbReference type="Gene3D" id="1.10.287.110">
    <property type="entry name" value="DnaJ domain"/>
    <property type="match status" value="1"/>
</dbReference>
<dbReference type="CDD" id="cd06257">
    <property type="entry name" value="DnaJ"/>
    <property type="match status" value="1"/>
</dbReference>
<evidence type="ECO:0000313" key="9">
    <source>
        <dbReference type="Proteomes" id="UP001497600"/>
    </source>
</evidence>
<gene>
    <name evidence="8" type="ORF">CAAN4_E00870</name>
</gene>
<dbReference type="InterPro" id="IPR000504">
    <property type="entry name" value="RRM_dom"/>
</dbReference>
<protein>
    <recommendedName>
        <fullName evidence="7">J domain-containing protein</fullName>
    </recommendedName>
</protein>
<dbReference type="SMART" id="SM00271">
    <property type="entry name" value="DnaJ"/>
    <property type="match status" value="1"/>
</dbReference>
<dbReference type="PANTHER" id="PTHR44313">
    <property type="entry name" value="DNAJ HOMOLOG SUBFAMILY C MEMBER 17"/>
    <property type="match status" value="1"/>
</dbReference>
<proteinExistence type="predicted"/>
<evidence type="ECO:0000256" key="6">
    <source>
        <dbReference type="SAM" id="MobiDB-lite"/>
    </source>
</evidence>
<organism evidence="8 9">
    <name type="scientific">[Candida] anglica</name>
    <dbReference type="NCBI Taxonomy" id="148631"/>
    <lineage>
        <taxon>Eukaryota</taxon>
        <taxon>Fungi</taxon>
        <taxon>Dikarya</taxon>
        <taxon>Ascomycota</taxon>
        <taxon>Saccharomycotina</taxon>
        <taxon>Pichiomycetes</taxon>
        <taxon>Debaryomycetaceae</taxon>
        <taxon>Kurtzmaniella</taxon>
    </lineage>
</organism>
<reference evidence="8 9" key="1">
    <citation type="submission" date="2024-01" db="EMBL/GenBank/DDBJ databases">
        <authorList>
            <consortium name="Genoscope - CEA"/>
            <person name="William W."/>
        </authorList>
    </citation>
    <scope>NUCLEOTIDE SEQUENCE [LARGE SCALE GENOMIC DNA]</scope>
    <source>
        <strain evidence="8 9">29B2s-10</strain>
    </source>
</reference>
<keyword evidence="4" id="KW-0143">Chaperone</keyword>
<keyword evidence="3" id="KW-0963">Cytoplasm</keyword>
<feature type="region of interest" description="Disordered" evidence="6">
    <location>
        <begin position="145"/>
        <end position="167"/>
    </location>
</feature>
<dbReference type="EMBL" id="OZ004257">
    <property type="protein sequence ID" value="CAK7906483.1"/>
    <property type="molecule type" value="Genomic_DNA"/>
</dbReference>
<accession>A0ABP0EBW4</accession>
<keyword evidence="5" id="KW-0539">Nucleus</keyword>
<name>A0ABP0EBW4_9ASCO</name>
<evidence type="ECO:0000256" key="3">
    <source>
        <dbReference type="ARBA" id="ARBA00022490"/>
    </source>
</evidence>
<dbReference type="Proteomes" id="UP001497600">
    <property type="component" value="Chromosome E"/>
</dbReference>
<dbReference type="InterPro" id="IPR035979">
    <property type="entry name" value="RBD_domain_sf"/>
</dbReference>
<feature type="domain" description="J" evidence="7">
    <location>
        <begin position="15"/>
        <end position="78"/>
    </location>
</feature>
<evidence type="ECO:0000256" key="2">
    <source>
        <dbReference type="ARBA" id="ARBA00004496"/>
    </source>
</evidence>
<evidence type="ECO:0000256" key="1">
    <source>
        <dbReference type="ARBA" id="ARBA00004123"/>
    </source>
</evidence>
<dbReference type="SUPFAM" id="SSF54928">
    <property type="entry name" value="RNA-binding domain, RBD"/>
    <property type="match status" value="1"/>
</dbReference>
<evidence type="ECO:0000256" key="5">
    <source>
        <dbReference type="ARBA" id="ARBA00023242"/>
    </source>
</evidence>
<dbReference type="PANTHER" id="PTHR44313:SF1">
    <property type="entry name" value="DNAJ HOMOLOG SUBFAMILY C MEMBER 17"/>
    <property type="match status" value="1"/>
</dbReference>
<dbReference type="PROSITE" id="PS50076">
    <property type="entry name" value="DNAJ_2"/>
    <property type="match status" value="1"/>
</dbReference>
<comment type="subcellular location">
    <subcellularLocation>
        <location evidence="2">Cytoplasm</location>
    </subcellularLocation>
    <subcellularLocation>
        <location evidence="1">Nucleus</location>
    </subcellularLocation>
</comment>